<evidence type="ECO:0000256" key="2">
    <source>
        <dbReference type="SAM" id="MobiDB-lite"/>
    </source>
</evidence>
<gene>
    <name evidence="4" type="ORF">PVSEL_0200590</name>
</gene>
<dbReference type="Pfam" id="PF00149">
    <property type="entry name" value="Metallophos"/>
    <property type="match status" value="2"/>
</dbReference>
<dbReference type="PANTHER" id="PTHR10139">
    <property type="entry name" value="DOUBLE-STRAND BREAK REPAIR PROTEIN MRE11"/>
    <property type="match status" value="1"/>
</dbReference>
<proteinExistence type="predicted"/>
<name>A0A6V7SE22_PLAVN</name>
<dbReference type="SUPFAM" id="SSF56300">
    <property type="entry name" value="Metallo-dependent phosphatases"/>
    <property type="match status" value="1"/>
</dbReference>
<dbReference type="PANTHER" id="PTHR10139:SF1">
    <property type="entry name" value="DOUBLE-STRAND BREAK REPAIR PROTEIN MRE11"/>
    <property type="match status" value="1"/>
</dbReference>
<reference evidence="4 5" key="1">
    <citation type="submission" date="2020-08" db="EMBL/GenBank/DDBJ databases">
        <authorList>
            <person name="Ramaprasad A."/>
        </authorList>
    </citation>
    <scope>NUCLEOTIDE SEQUENCE [LARGE SCALE GENOMIC DNA]</scope>
</reference>
<dbReference type="InterPro" id="IPR029052">
    <property type="entry name" value="Metallo-depent_PP-like"/>
</dbReference>
<keyword evidence="1" id="KW-0378">Hydrolase</keyword>
<dbReference type="InterPro" id="IPR007281">
    <property type="entry name" value="Mre11_DNA-bd"/>
</dbReference>
<dbReference type="GO" id="GO:0030870">
    <property type="term" value="C:Mre11 complex"/>
    <property type="evidence" value="ECO:0007669"/>
    <property type="project" value="TreeGrafter"/>
</dbReference>
<accession>A0A6V7SE22</accession>
<dbReference type="Gene3D" id="3.30.110.110">
    <property type="entry name" value="Mre11, capping domain"/>
    <property type="match status" value="1"/>
</dbReference>
<evidence type="ECO:0000313" key="4">
    <source>
        <dbReference type="EMBL" id="CAD2096293.1"/>
    </source>
</evidence>
<dbReference type="GO" id="GO:0000014">
    <property type="term" value="F:single-stranded DNA endodeoxyribonuclease activity"/>
    <property type="evidence" value="ECO:0007669"/>
    <property type="project" value="TreeGrafter"/>
</dbReference>
<feature type="domain" description="Mre11 DNA-binding" evidence="3">
    <location>
        <begin position="727"/>
        <end position="975"/>
    </location>
</feature>
<organism evidence="4 5">
    <name type="scientific">Plasmodium vinckei</name>
    <dbReference type="NCBI Taxonomy" id="5860"/>
    <lineage>
        <taxon>Eukaryota</taxon>
        <taxon>Sar</taxon>
        <taxon>Alveolata</taxon>
        <taxon>Apicomplexa</taxon>
        <taxon>Aconoidasida</taxon>
        <taxon>Haemosporida</taxon>
        <taxon>Plasmodiidae</taxon>
        <taxon>Plasmodium</taxon>
        <taxon>Plasmodium (Vinckeia)</taxon>
    </lineage>
</organism>
<dbReference type="GO" id="GO:0000724">
    <property type="term" value="P:double-strand break repair via homologous recombination"/>
    <property type="evidence" value="ECO:0007669"/>
    <property type="project" value="TreeGrafter"/>
</dbReference>
<dbReference type="VEuPathDB" id="PlasmoDB:PVLDE_0200620"/>
<dbReference type="Gene3D" id="3.60.21.10">
    <property type="match status" value="2"/>
</dbReference>
<dbReference type="GO" id="GO:0030145">
    <property type="term" value="F:manganese ion binding"/>
    <property type="evidence" value="ECO:0007669"/>
    <property type="project" value="InterPro"/>
</dbReference>
<dbReference type="AlphaFoldDB" id="A0A6V7SE22"/>
<dbReference type="GO" id="GO:0006303">
    <property type="term" value="P:double-strand break repair via nonhomologous end joining"/>
    <property type="evidence" value="ECO:0007669"/>
    <property type="project" value="TreeGrafter"/>
</dbReference>
<dbReference type="Proteomes" id="UP000515697">
    <property type="component" value="Chromosome PVSEL_02"/>
</dbReference>
<dbReference type="Pfam" id="PF04152">
    <property type="entry name" value="Mre11_DNA_bind"/>
    <property type="match status" value="1"/>
</dbReference>
<dbReference type="VEuPathDB" id="PlasmoDB:PVBDA_0200670"/>
<dbReference type="InterPro" id="IPR038487">
    <property type="entry name" value="Mre11_capping_dom"/>
</dbReference>
<evidence type="ECO:0000256" key="1">
    <source>
        <dbReference type="ARBA" id="ARBA00022801"/>
    </source>
</evidence>
<dbReference type="GO" id="GO:0035861">
    <property type="term" value="C:site of double-strand break"/>
    <property type="evidence" value="ECO:0007669"/>
    <property type="project" value="TreeGrafter"/>
</dbReference>
<dbReference type="CDD" id="cd00840">
    <property type="entry name" value="MPP_Mre11_N"/>
    <property type="match status" value="1"/>
</dbReference>
<evidence type="ECO:0000313" key="5">
    <source>
        <dbReference type="Proteomes" id="UP000515697"/>
    </source>
</evidence>
<dbReference type="EMBL" id="LR865423">
    <property type="protein sequence ID" value="CAD2096293.1"/>
    <property type="molecule type" value="Genomic_DNA"/>
</dbReference>
<dbReference type="VEuPathDB" id="PlasmoDB:PVPCR_0200630"/>
<dbReference type="InterPro" id="IPR041796">
    <property type="entry name" value="Mre11_N"/>
</dbReference>
<dbReference type="GO" id="GO:0007095">
    <property type="term" value="P:mitotic G2 DNA damage checkpoint signaling"/>
    <property type="evidence" value="ECO:0007669"/>
    <property type="project" value="TreeGrafter"/>
</dbReference>
<dbReference type="VEuPathDB" id="PlasmoDB:PVSEL_0200590"/>
<dbReference type="SMART" id="SM01347">
    <property type="entry name" value="Mre11_DNA_bind"/>
    <property type="match status" value="1"/>
</dbReference>
<dbReference type="GO" id="GO:0000723">
    <property type="term" value="P:telomere maintenance"/>
    <property type="evidence" value="ECO:0007669"/>
    <property type="project" value="TreeGrafter"/>
</dbReference>
<dbReference type="InterPro" id="IPR004843">
    <property type="entry name" value="Calcineurin-like_PHP"/>
</dbReference>
<protein>
    <submittedName>
        <fullName evidence="4">Double-strand break repair protein MRE11, putative</fullName>
    </submittedName>
</protein>
<sequence>MDNQQRDELNNYLSNWGEGRNNENERNQNEMQNEPWKGYHLSSMGESRITNIANGYMTNENGTRYAENNFNESEQTTRVSIKDLYHNFNKTRNLLIENEEAPKSYKHNITTNMPNDEWFFKDIHFDYTSSKTQTNISSEQLYEKNNNKYSYPILNQENKINQFDNKTKKANKNSNNKSAKTNKKTTIMDYFQPNNRHKNTGEGKDKLKNEVIQNMDQLNSQFQPCREIKRSGLGMHDEEVNLYNTNGDRDRDRDREKSYIHNEFMFCSKTGGKHTENFDCGEENQFDKNQENVNRKKYNIIDEKNENIECNSNNLKNMNIENIKQVLSSNDPNTLKILLCTDNHLGYKENNPIQKKDTFNTFEEILFIAKKLNVDMILNSGDLFHKNKVSEYTLFKTMSIIRKYCHVNNKKDGDKDENNLSDKYNSFNMNPLSLHQEETGTSFYSDTHVDTTNYSTPLNEVTNYRYDFYQGEEKNSNEFFETGTKQRGKGGGKNGVKETKQREVYYSSSDESYDEIRKNVQDNMIKKSDKEEYNTEMKILPVKEKFEKSIPFYTIHGNHDYPYSYDYICPLDILNISNLINYIGKNNMERLVIKPILLNKKGTHISIYAIGWIKDERLYHYFESKSIKFIIPEDYKNRINILVLHQNRYMRNTNSNNSKNFIKESFIPSFIDLVIWGHEHNSKPQLEESIFQTFYNLQLGSSVRTSLCVNEYGDKYIGLLEIKNERFRFLKINLETVRPFELKEIKLANYDLDFNDEYVLKQFLHDQTNLILDKIRKELLNQIKNYYILKKIFLPSLFEKEKNDKMNCGITDVEEENIIFNITDNCVNDFFCKLQNEDFYTSSFIHLAFSDKDDTYNLLKIKKNVYNKPLIKIKIEYNEINIINTQLFGSEFIDKITNASEFLSFYKRKPKLKDLQGENTDSNDKKIDVEDKEISNMEYINEYNKVFDILFDYCNIKNDLLILNQKIIMDTIQNVIINTNPSFGSDGSTNSNYSSLELMAEKISEEKIKKLMNELKDVPVEHITTDYIETVGKSINSTVSET</sequence>
<dbReference type="VEuPathDB" id="PlasmoDB:PVVCY_0200540"/>
<dbReference type="GO" id="GO:0042138">
    <property type="term" value="P:meiotic DNA double-strand break formation"/>
    <property type="evidence" value="ECO:0007669"/>
    <property type="project" value="TreeGrafter"/>
</dbReference>
<dbReference type="GO" id="GO:0097552">
    <property type="term" value="P:mitochondrial double-strand break repair via homologous recombination"/>
    <property type="evidence" value="ECO:0007669"/>
    <property type="project" value="TreeGrafter"/>
</dbReference>
<evidence type="ECO:0000259" key="3">
    <source>
        <dbReference type="SMART" id="SM01347"/>
    </source>
</evidence>
<feature type="region of interest" description="Disordered" evidence="2">
    <location>
        <begin position="1"/>
        <end position="33"/>
    </location>
</feature>